<keyword evidence="3" id="KW-0326">Glycosidase</keyword>
<evidence type="ECO:0000256" key="2">
    <source>
        <dbReference type="ARBA" id="ARBA00023277"/>
    </source>
</evidence>
<dbReference type="HOGENOM" id="CLU_428001_0_0_6"/>
<dbReference type="AlphaFoldDB" id="A4BA18"/>
<keyword evidence="2" id="KW-0119">Carbohydrate metabolism</keyword>
<evidence type="ECO:0000313" key="7">
    <source>
        <dbReference type="Proteomes" id="UP000005953"/>
    </source>
</evidence>
<dbReference type="InterPro" id="IPR001701">
    <property type="entry name" value="Glyco_hydro_9"/>
</dbReference>
<reference evidence="6 7" key="1">
    <citation type="submission" date="2006-02" db="EMBL/GenBank/DDBJ databases">
        <authorList>
            <person name="Pinhassi J."/>
            <person name="Pedros-Alio C."/>
            <person name="Ferriera S."/>
            <person name="Johnson J."/>
            <person name="Kravitz S."/>
            <person name="Halpern A."/>
            <person name="Remington K."/>
            <person name="Beeson K."/>
            <person name="Tran B."/>
            <person name="Rogers Y.-H."/>
            <person name="Friedman R."/>
            <person name="Venter J.C."/>
        </authorList>
    </citation>
    <scope>NUCLEOTIDE SEQUENCE [LARGE SCALE GENOMIC DNA]</scope>
    <source>
        <strain evidence="6 7">MED297</strain>
    </source>
</reference>
<feature type="domain" description="Glycoside hydrolase family 9" evidence="5">
    <location>
        <begin position="214"/>
        <end position="629"/>
    </location>
</feature>
<gene>
    <name evidence="6" type="ORF">MED297_09701</name>
</gene>
<evidence type="ECO:0000256" key="4">
    <source>
        <dbReference type="ARBA" id="ARBA00023326"/>
    </source>
</evidence>
<dbReference type="SUPFAM" id="SSF48208">
    <property type="entry name" value="Six-hairpin glycosidases"/>
    <property type="match status" value="1"/>
</dbReference>
<sequence length="639" mass="71966">APLWGNRLMQFQLNGQELDAAKDDSGDPDFEKEFGDDGKGFVPAKSGTYRFEVPKEITDVQFLSFMTAGAENYDMTVHNVRFDVWPEEDLRPRPYLIRYNRLGYLTNQPQPVILEWQEDLNAQELPLTIRQASHGERVETVSRTLVSADAGLAITPIELELSEPDYNTLIIPETVKRTEHTSALVRTRTSLDEYEKQRDLALGAFHWFDMRTYPGAHEQDRQATLYGHDKTLDVYGGWYDAGDYGRYSVNGAWSVMVMLMSYVAAEDAFPAEITPLTRTDAERPALLDLVLPELEFLLKMQRDDGAVYHKVSSRDWPLLTTSPQQDQDARFVMPISSTATADVGAVMNLAAYLFAQTGRDADAEWAERFAQAADRAGDFLANHPERIMVADRYDGAEYGGPYTDSDDSDERLLYAVSRMWRGEPLDVSTYQSLLQRADEPRFGDQTPDWMNVNFLAVFNALMASESPEQSSTLLKVVEQEFSRLLNVQQQDPYGLMIAGTEDEFDWGSNGVIATMGTQLMWLHSLTGEQDYRDAAYRMSHWFFGLNPHGLNFTTGASRFNVRHPHFRPLVSQAAPQPYGLLAGGPNSVALKGDQVAASVSNKAPMQVYVDHQESWATNEVAINWQAAWSSYLALLVNAF</sequence>
<dbReference type="Proteomes" id="UP000005953">
    <property type="component" value="Unassembled WGS sequence"/>
</dbReference>
<protein>
    <submittedName>
        <fullName evidence="6">Cellulase</fullName>
    </submittedName>
</protein>
<dbReference type="PANTHER" id="PTHR22298">
    <property type="entry name" value="ENDO-1,4-BETA-GLUCANASE"/>
    <property type="match status" value="1"/>
</dbReference>
<proteinExistence type="predicted"/>
<evidence type="ECO:0000256" key="3">
    <source>
        <dbReference type="ARBA" id="ARBA00023295"/>
    </source>
</evidence>
<dbReference type="GO" id="GO:0000272">
    <property type="term" value="P:polysaccharide catabolic process"/>
    <property type="evidence" value="ECO:0007669"/>
    <property type="project" value="UniProtKB-KW"/>
</dbReference>
<name>A4BA18_9GAMM</name>
<dbReference type="RefSeq" id="WP_008041254.1">
    <property type="nucleotide sequence ID" value="NZ_CH724149.1"/>
</dbReference>
<comment type="caution">
    <text evidence="6">The sequence shown here is derived from an EMBL/GenBank/DDBJ whole genome shotgun (WGS) entry which is preliminary data.</text>
</comment>
<dbReference type="InterPro" id="IPR008928">
    <property type="entry name" value="6-hairpin_glycosidase_sf"/>
</dbReference>
<dbReference type="GO" id="GO:0004553">
    <property type="term" value="F:hydrolase activity, hydrolyzing O-glycosyl compounds"/>
    <property type="evidence" value="ECO:0007669"/>
    <property type="project" value="InterPro"/>
</dbReference>
<dbReference type="EMBL" id="AAOE01000002">
    <property type="protein sequence ID" value="EAR10774.1"/>
    <property type="molecule type" value="Genomic_DNA"/>
</dbReference>
<accession>A4BA18</accession>
<keyword evidence="4" id="KW-0624">Polysaccharide degradation</keyword>
<evidence type="ECO:0000313" key="6">
    <source>
        <dbReference type="EMBL" id="EAR10774.1"/>
    </source>
</evidence>
<feature type="non-terminal residue" evidence="6">
    <location>
        <position position="1"/>
    </location>
</feature>
<evidence type="ECO:0000256" key="1">
    <source>
        <dbReference type="ARBA" id="ARBA00022801"/>
    </source>
</evidence>
<dbReference type="Gene3D" id="1.50.10.10">
    <property type="match status" value="1"/>
</dbReference>
<keyword evidence="7" id="KW-1185">Reference proteome</keyword>
<evidence type="ECO:0000259" key="5">
    <source>
        <dbReference type="Pfam" id="PF00759"/>
    </source>
</evidence>
<keyword evidence="1" id="KW-0378">Hydrolase</keyword>
<dbReference type="InterPro" id="IPR012341">
    <property type="entry name" value="6hp_glycosidase-like_sf"/>
</dbReference>
<organism evidence="6 7">
    <name type="scientific">Reinekea blandensis MED297</name>
    <dbReference type="NCBI Taxonomy" id="314283"/>
    <lineage>
        <taxon>Bacteria</taxon>
        <taxon>Pseudomonadati</taxon>
        <taxon>Pseudomonadota</taxon>
        <taxon>Gammaproteobacteria</taxon>
        <taxon>Oceanospirillales</taxon>
        <taxon>Saccharospirillaceae</taxon>
        <taxon>Reinekea</taxon>
    </lineage>
</organism>
<dbReference type="Pfam" id="PF00759">
    <property type="entry name" value="Glyco_hydro_9"/>
    <property type="match status" value="1"/>
</dbReference>
<dbReference type="STRING" id="314283.MED297_09701"/>